<dbReference type="RefSeq" id="WP_305749254.1">
    <property type="nucleotide sequence ID" value="NZ_JAUZEE010000003.1"/>
</dbReference>
<proteinExistence type="predicted"/>
<dbReference type="InterPro" id="IPR039420">
    <property type="entry name" value="WalR-like"/>
</dbReference>
<dbReference type="Proteomes" id="UP001235760">
    <property type="component" value="Unassembled WGS sequence"/>
</dbReference>
<dbReference type="InterPro" id="IPR058245">
    <property type="entry name" value="NreC/VraR/RcsB-like_REC"/>
</dbReference>
<feature type="domain" description="Response regulatory" evidence="5">
    <location>
        <begin position="3"/>
        <end position="119"/>
    </location>
</feature>
<dbReference type="Pfam" id="PF00196">
    <property type="entry name" value="GerE"/>
    <property type="match status" value="1"/>
</dbReference>
<keyword evidence="7" id="KW-1185">Reference proteome</keyword>
<feature type="domain" description="HTH luxR-type" evidence="4">
    <location>
        <begin position="138"/>
        <end position="203"/>
    </location>
</feature>
<dbReference type="InterPro" id="IPR001789">
    <property type="entry name" value="Sig_transdc_resp-reg_receiver"/>
</dbReference>
<evidence type="ECO:0000256" key="2">
    <source>
        <dbReference type="ARBA" id="ARBA00023125"/>
    </source>
</evidence>
<dbReference type="PANTHER" id="PTHR43214">
    <property type="entry name" value="TWO-COMPONENT RESPONSE REGULATOR"/>
    <property type="match status" value="1"/>
</dbReference>
<dbReference type="CDD" id="cd17535">
    <property type="entry name" value="REC_NarL-like"/>
    <property type="match status" value="1"/>
</dbReference>
<dbReference type="SUPFAM" id="SSF46894">
    <property type="entry name" value="C-terminal effector domain of the bipartite response regulators"/>
    <property type="match status" value="1"/>
</dbReference>
<evidence type="ECO:0000256" key="1">
    <source>
        <dbReference type="ARBA" id="ARBA00022553"/>
    </source>
</evidence>
<dbReference type="Pfam" id="PF00072">
    <property type="entry name" value="Response_reg"/>
    <property type="match status" value="1"/>
</dbReference>
<evidence type="ECO:0000256" key="3">
    <source>
        <dbReference type="PROSITE-ProRule" id="PRU00169"/>
    </source>
</evidence>
<evidence type="ECO:0000313" key="6">
    <source>
        <dbReference type="EMBL" id="MDP4300718.1"/>
    </source>
</evidence>
<dbReference type="SMART" id="SM00421">
    <property type="entry name" value="HTH_LUXR"/>
    <property type="match status" value="1"/>
</dbReference>
<dbReference type="PROSITE" id="PS50043">
    <property type="entry name" value="HTH_LUXR_2"/>
    <property type="match status" value="1"/>
</dbReference>
<dbReference type="InterPro" id="IPR016032">
    <property type="entry name" value="Sig_transdc_resp-reg_C-effctor"/>
</dbReference>
<dbReference type="PRINTS" id="PR00038">
    <property type="entry name" value="HTHLUXR"/>
</dbReference>
<dbReference type="EMBL" id="JAUZEE010000003">
    <property type="protein sequence ID" value="MDP4300718.1"/>
    <property type="molecule type" value="Genomic_DNA"/>
</dbReference>
<dbReference type="PROSITE" id="PS50110">
    <property type="entry name" value="RESPONSE_REGULATORY"/>
    <property type="match status" value="1"/>
</dbReference>
<sequence>MIRLVLADDHAILRAGLVELFAGQPDMVVTGQAGSADGLLDLLRRGLPDVLLLDLNMPGESGPVLLDRIRQGWPGLPILVLTMHASPSIVQRALELGARGFLSKGCDIQTLMGAIRKLAAGERFVESALAQRMVLDGPGDGEVRLTRREQEVLALIVAGLRLGDIADRLFLSAKTVSTHKMNLMRKMGVDNNADLIRHALRNGMEL</sequence>
<comment type="caution">
    <text evidence="6">The sequence shown here is derived from an EMBL/GenBank/DDBJ whole genome shotgun (WGS) entry which is preliminary data.</text>
</comment>
<keyword evidence="2" id="KW-0238">DNA-binding</keyword>
<evidence type="ECO:0000259" key="4">
    <source>
        <dbReference type="PROSITE" id="PS50043"/>
    </source>
</evidence>
<dbReference type="SMART" id="SM00448">
    <property type="entry name" value="REC"/>
    <property type="match status" value="1"/>
</dbReference>
<gene>
    <name evidence="6" type="ORF">Q8X39_08725</name>
</gene>
<name>A0ABT9G2K3_LEPDI</name>
<evidence type="ECO:0000259" key="5">
    <source>
        <dbReference type="PROSITE" id="PS50110"/>
    </source>
</evidence>
<dbReference type="Gene3D" id="3.40.50.2300">
    <property type="match status" value="1"/>
</dbReference>
<protein>
    <submittedName>
        <fullName evidence="6">Response regulator transcription factor</fullName>
    </submittedName>
</protein>
<dbReference type="CDD" id="cd06170">
    <property type="entry name" value="LuxR_C_like"/>
    <property type="match status" value="1"/>
</dbReference>
<accession>A0ABT9G2K3</accession>
<evidence type="ECO:0000313" key="7">
    <source>
        <dbReference type="Proteomes" id="UP001235760"/>
    </source>
</evidence>
<dbReference type="InterPro" id="IPR000792">
    <property type="entry name" value="Tscrpt_reg_LuxR_C"/>
</dbReference>
<dbReference type="InterPro" id="IPR011006">
    <property type="entry name" value="CheY-like_superfamily"/>
</dbReference>
<dbReference type="SUPFAM" id="SSF52172">
    <property type="entry name" value="CheY-like"/>
    <property type="match status" value="1"/>
</dbReference>
<organism evidence="6 7">
    <name type="scientific">Leptothrix discophora</name>
    <dbReference type="NCBI Taxonomy" id="89"/>
    <lineage>
        <taxon>Bacteria</taxon>
        <taxon>Pseudomonadati</taxon>
        <taxon>Pseudomonadota</taxon>
        <taxon>Betaproteobacteria</taxon>
        <taxon>Burkholderiales</taxon>
        <taxon>Sphaerotilaceae</taxon>
        <taxon>Leptothrix</taxon>
    </lineage>
</organism>
<reference evidence="6 7" key="1">
    <citation type="submission" date="2023-08" db="EMBL/GenBank/DDBJ databases">
        <authorList>
            <person name="Roldan D.M."/>
            <person name="Menes R.J."/>
        </authorList>
    </citation>
    <scope>NUCLEOTIDE SEQUENCE [LARGE SCALE GENOMIC DNA]</scope>
    <source>
        <strain evidence="6 7">CCM 2812</strain>
    </source>
</reference>
<keyword evidence="1 3" id="KW-0597">Phosphoprotein</keyword>
<feature type="modified residue" description="4-aspartylphosphate" evidence="3">
    <location>
        <position position="54"/>
    </location>
</feature>
<dbReference type="PANTHER" id="PTHR43214:SF43">
    <property type="entry name" value="TWO-COMPONENT RESPONSE REGULATOR"/>
    <property type="match status" value="1"/>
</dbReference>